<evidence type="ECO:0000313" key="4">
    <source>
        <dbReference type="EMBL" id="GGC55466.1"/>
    </source>
</evidence>
<reference evidence="5" key="1">
    <citation type="journal article" date="2019" name="Int. J. Syst. Evol. Microbiol.">
        <title>The Global Catalogue of Microorganisms (GCM) 10K type strain sequencing project: providing services to taxonomists for standard genome sequencing and annotation.</title>
        <authorList>
            <consortium name="The Broad Institute Genomics Platform"/>
            <consortium name="The Broad Institute Genome Sequencing Center for Infectious Disease"/>
            <person name="Wu L."/>
            <person name="Ma J."/>
        </authorList>
    </citation>
    <scope>NUCLEOTIDE SEQUENCE [LARGE SCALE GENOMIC DNA]</scope>
    <source>
        <strain evidence="5">CGMCC 1.10832</strain>
    </source>
</reference>
<feature type="region of interest" description="Disordered" evidence="1">
    <location>
        <begin position="28"/>
        <end position="56"/>
    </location>
</feature>
<keyword evidence="5" id="KW-1185">Reference proteome</keyword>
<proteinExistence type="predicted"/>
<dbReference type="Gene3D" id="2.60.120.560">
    <property type="entry name" value="Exo-inulinase, domain 1"/>
    <property type="match status" value="1"/>
</dbReference>
<evidence type="ECO:0000259" key="3">
    <source>
        <dbReference type="Pfam" id="PF06439"/>
    </source>
</evidence>
<dbReference type="EMBL" id="BMEC01000023">
    <property type="protein sequence ID" value="GGC55466.1"/>
    <property type="molecule type" value="Genomic_DNA"/>
</dbReference>
<dbReference type="Proteomes" id="UP000636010">
    <property type="component" value="Unassembled WGS sequence"/>
</dbReference>
<dbReference type="PROSITE" id="PS51257">
    <property type="entry name" value="PROKAR_LIPOPROTEIN"/>
    <property type="match status" value="1"/>
</dbReference>
<comment type="caution">
    <text evidence="4">The sequence shown here is derived from an EMBL/GenBank/DDBJ whole genome shotgun (WGS) entry which is preliminary data.</text>
</comment>
<sequence>MNMNMRKSFWAFTAAALVAFACDSTKKESNENTEAVDSTAVSEVTEEESTAPNSLSAAEQEEGWKLLFDGTSTDGWRGYMSEEFPSDWKVEDGTLYMSASGRGEAGSENGGDILYDEKYGNFHLKVDWKISEGGNSGIFYLGQESDKYDYIWKTAPEMQVLDNEKHPDAMLGTDGNRKAGSLYDLYPAKPASAVNPVGEWNTAEVISYNGTVVHKLNGETVVEYHLWTPQWKEDVAKSKFPELNENWAEVAKEGYIGLQDHGDDVWFRNIKIKQL</sequence>
<dbReference type="InterPro" id="IPR010496">
    <property type="entry name" value="AL/BT2_dom"/>
</dbReference>
<evidence type="ECO:0000256" key="1">
    <source>
        <dbReference type="SAM" id="MobiDB-lite"/>
    </source>
</evidence>
<keyword evidence="4" id="KW-0378">Hydrolase</keyword>
<dbReference type="Pfam" id="PF06439">
    <property type="entry name" value="3keto-disac_hyd"/>
    <property type="match status" value="1"/>
</dbReference>
<feature type="signal peptide" evidence="2">
    <location>
        <begin position="1"/>
        <end position="21"/>
    </location>
</feature>
<dbReference type="GO" id="GO:0016787">
    <property type="term" value="F:hydrolase activity"/>
    <property type="evidence" value="ECO:0007669"/>
    <property type="project" value="UniProtKB-KW"/>
</dbReference>
<gene>
    <name evidence="4" type="ORF">GCM10011506_46410</name>
</gene>
<feature type="chain" id="PRO_5045437218" evidence="2">
    <location>
        <begin position="22"/>
        <end position="275"/>
    </location>
</feature>
<keyword evidence="2" id="KW-0732">Signal</keyword>
<evidence type="ECO:0000256" key="2">
    <source>
        <dbReference type="SAM" id="SignalP"/>
    </source>
</evidence>
<protein>
    <submittedName>
        <fullName evidence="4">Glycosyl hydrolase</fullName>
    </submittedName>
</protein>
<organism evidence="4 5">
    <name type="scientific">Marivirga lumbricoides</name>
    <dbReference type="NCBI Taxonomy" id="1046115"/>
    <lineage>
        <taxon>Bacteria</taxon>
        <taxon>Pseudomonadati</taxon>
        <taxon>Bacteroidota</taxon>
        <taxon>Cytophagia</taxon>
        <taxon>Cytophagales</taxon>
        <taxon>Marivirgaceae</taxon>
        <taxon>Marivirga</taxon>
    </lineage>
</organism>
<name>A0ABQ1N6S9_9BACT</name>
<feature type="domain" description="3-keto-alpha-glucoside-1,2-lyase/3-keto-2-hydroxy-glucal hydratase" evidence="3">
    <location>
        <begin position="63"/>
        <end position="273"/>
    </location>
</feature>
<evidence type="ECO:0000313" key="5">
    <source>
        <dbReference type="Proteomes" id="UP000636010"/>
    </source>
</evidence>
<accession>A0ABQ1N6S9</accession>